<dbReference type="Pfam" id="PF01612">
    <property type="entry name" value="DNA_pol_A_exo1"/>
    <property type="match status" value="1"/>
</dbReference>
<dbReference type="GeneID" id="105137329"/>
<dbReference type="AlphaFoldDB" id="A0AAJ6V6A6"/>
<evidence type="ECO:0000256" key="1">
    <source>
        <dbReference type="ARBA" id="ARBA00022722"/>
    </source>
</evidence>
<dbReference type="PANTHER" id="PTHR13620:SF105">
    <property type="entry name" value="OS01G0737700 PROTEIN"/>
    <property type="match status" value="1"/>
</dbReference>
<dbReference type="GO" id="GO:0003676">
    <property type="term" value="F:nucleic acid binding"/>
    <property type="evidence" value="ECO:0007669"/>
    <property type="project" value="InterPro"/>
</dbReference>
<dbReference type="GO" id="GO:0008408">
    <property type="term" value="F:3'-5' exonuclease activity"/>
    <property type="evidence" value="ECO:0007669"/>
    <property type="project" value="InterPro"/>
</dbReference>
<dbReference type="PANTHER" id="PTHR13620">
    <property type="entry name" value="3-5 EXONUCLEASE"/>
    <property type="match status" value="1"/>
</dbReference>
<evidence type="ECO:0000313" key="4">
    <source>
        <dbReference type="Proteomes" id="UP000694918"/>
    </source>
</evidence>
<dbReference type="GO" id="GO:0006139">
    <property type="term" value="P:nucleobase-containing compound metabolic process"/>
    <property type="evidence" value="ECO:0007669"/>
    <property type="project" value="InterPro"/>
</dbReference>
<keyword evidence="2" id="KW-0378">Hydrolase</keyword>
<keyword evidence="1" id="KW-0540">Nuclease</keyword>
<dbReference type="GO" id="GO:0005737">
    <property type="term" value="C:cytoplasm"/>
    <property type="evidence" value="ECO:0007669"/>
    <property type="project" value="TreeGrafter"/>
</dbReference>
<dbReference type="FunFam" id="3.30.420.10:FF:000054">
    <property type="entry name" value="Werner Syndrome-like exonuclease"/>
    <property type="match status" value="1"/>
</dbReference>
<reference evidence="5" key="1">
    <citation type="submission" date="2025-08" db="UniProtKB">
        <authorList>
            <consortium name="RefSeq"/>
        </authorList>
    </citation>
    <scope>IDENTIFICATION</scope>
</reference>
<feature type="domain" description="3'-5' exonuclease" evidence="3">
    <location>
        <begin position="77"/>
        <end position="252"/>
    </location>
</feature>
<gene>
    <name evidence="5" type="primary">LOC105137329</name>
</gene>
<proteinExistence type="predicted"/>
<evidence type="ECO:0000256" key="2">
    <source>
        <dbReference type="ARBA" id="ARBA00022801"/>
    </source>
</evidence>
<name>A0AAJ6V6A6_POPEU</name>
<dbReference type="InterPro" id="IPR012337">
    <property type="entry name" value="RNaseH-like_sf"/>
</dbReference>
<evidence type="ECO:0000313" key="5">
    <source>
        <dbReference type="RefSeq" id="XP_011041345.1"/>
    </source>
</evidence>
<evidence type="ECO:0000259" key="3">
    <source>
        <dbReference type="SMART" id="SM00474"/>
    </source>
</evidence>
<protein>
    <submittedName>
        <fullName evidence="5">Werner Syndrome-like exonuclease</fullName>
    </submittedName>
</protein>
<dbReference type="SUPFAM" id="SSF53098">
    <property type="entry name" value="Ribonuclease H-like"/>
    <property type="match status" value="1"/>
</dbReference>
<organism evidence="4 5">
    <name type="scientific">Populus euphratica</name>
    <name type="common">Euphrates poplar</name>
    <dbReference type="NCBI Taxonomy" id="75702"/>
    <lineage>
        <taxon>Eukaryota</taxon>
        <taxon>Viridiplantae</taxon>
        <taxon>Streptophyta</taxon>
        <taxon>Embryophyta</taxon>
        <taxon>Tracheophyta</taxon>
        <taxon>Spermatophyta</taxon>
        <taxon>Magnoliopsida</taxon>
        <taxon>eudicotyledons</taxon>
        <taxon>Gunneridae</taxon>
        <taxon>Pentapetalae</taxon>
        <taxon>rosids</taxon>
        <taxon>fabids</taxon>
        <taxon>Malpighiales</taxon>
        <taxon>Salicaceae</taxon>
        <taxon>Saliceae</taxon>
        <taxon>Populus</taxon>
    </lineage>
</organism>
<dbReference type="Gene3D" id="3.30.420.10">
    <property type="entry name" value="Ribonuclease H-like superfamily/Ribonuclease H"/>
    <property type="match status" value="1"/>
</dbReference>
<dbReference type="Proteomes" id="UP000694918">
    <property type="component" value="Unplaced"/>
</dbReference>
<sequence>MEFTHNRKSNAGTLSLGCSTIKRPPSAINHYTSSATTMAISIENHHLPYATHNLYDVKFFDDRIHTLVTHTSSIVNTWIAETQQKLLQNNNHAQRPLIVGLDVEWRPNRFRRIKNPVATLQLSAGNDCLIFQLLHCLTGIPQSLHDFLSDMTYTFVGVGIESDVKKLTEDYELSVGNAVDLRGLAAEKLGDSRWKNSGVKRLAREVLGKEIEKPKRITLSRWDNVWLTPAQVQYACLDAFLSCKIGESLVAA</sequence>
<dbReference type="InterPro" id="IPR051132">
    <property type="entry name" value="3-5_Exonuclease_domain"/>
</dbReference>
<dbReference type="KEGG" id="peu:105137329"/>
<dbReference type="InterPro" id="IPR002562">
    <property type="entry name" value="3'-5'_exonuclease_dom"/>
</dbReference>
<accession>A0AAJ6V6A6</accession>
<dbReference type="InterPro" id="IPR036397">
    <property type="entry name" value="RNaseH_sf"/>
</dbReference>
<keyword evidence="4" id="KW-1185">Reference proteome</keyword>
<dbReference type="RefSeq" id="XP_011041345.1">
    <property type="nucleotide sequence ID" value="XM_011043043.1"/>
</dbReference>
<dbReference type="CDD" id="cd06141">
    <property type="entry name" value="WRN_exo"/>
    <property type="match status" value="1"/>
</dbReference>
<dbReference type="SMART" id="SM00474">
    <property type="entry name" value="35EXOc"/>
    <property type="match status" value="1"/>
</dbReference>
<dbReference type="GO" id="GO:0005634">
    <property type="term" value="C:nucleus"/>
    <property type="evidence" value="ECO:0007669"/>
    <property type="project" value="TreeGrafter"/>
</dbReference>